<evidence type="ECO:0000256" key="12">
    <source>
        <dbReference type="ARBA" id="ARBA00023136"/>
    </source>
</evidence>
<keyword evidence="8" id="KW-1133">Transmembrane helix</keyword>
<dbReference type="OrthoDB" id="1470350at2759"/>
<evidence type="ECO:0000256" key="11">
    <source>
        <dbReference type="ARBA" id="ARBA00023033"/>
    </source>
</evidence>
<dbReference type="EMBL" id="JAACJP010000008">
    <property type="protein sequence ID" value="KAF5382545.1"/>
    <property type="molecule type" value="Genomic_DNA"/>
</dbReference>
<dbReference type="GO" id="GO:0020037">
    <property type="term" value="F:heme binding"/>
    <property type="evidence" value="ECO:0007669"/>
    <property type="project" value="InterPro"/>
</dbReference>
<evidence type="ECO:0000256" key="7">
    <source>
        <dbReference type="ARBA" id="ARBA00022723"/>
    </source>
</evidence>
<dbReference type="PANTHER" id="PTHR24305">
    <property type="entry name" value="CYTOCHROME P450"/>
    <property type="match status" value="1"/>
</dbReference>
<evidence type="ECO:0000256" key="8">
    <source>
        <dbReference type="ARBA" id="ARBA00022989"/>
    </source>
</evidence>
<comment type="similarity">
    <text evidence="4">Belongs to the cytochrome P450 family.</text>
</comment>
<keyword evidence="11" id="KW-0503">Monooxygenase</keyword>
<dbReference type="PRINTS" id="PR00463">
    <property type="entry name" value="EP450I"/>
</dbReference>
<keyword evidence="10 13" id="KW-0408">Iron</keyword>
<keyword evidence="7 13" id="KW-0479">Metal-binding</keyword>
<evidence type="ECO:0000256" key="2">
    <source>
        <dbReference type="ARBA" id="ARBA00004370"/>
    </source>
</evidence>
<reference evidence="15 16" key="1">
    <citation type="journal article" date="2020" name="ISME J.">
        <title>Uncovering the hidden diversity of litter-decomposition mechanisms in mushroom-forming fungi.</title>
        <authorList>
            <person name="Floudas D."/>
            <person name="Bentzer J."/>
            <person name="Ahren D."/>
            <person name="Johansson T."/>
            <person name="Persson P."/>
            <person name="Tunlid A."/>
        </authorList>
    </citation>
    <scope>NUCLEOTIDE SEQUENCE [LARGE SCALE GENOMIC DNA]</scope>
    <source>
        <strain evidence="15 16">CBS 661.87</strain>
    </source>
</reference>
<evidence type="ECO:0000256" key="1">
    <source>
        <dbReference type="ARBA" id="ARBA00001971"/>
    </source>
</evidence>
<name>A0A8H5HGG3_9AGAR</name>
<dbReference type="InterPro" id="IPR050121">
    <property type="entry name" value="Cytochrome_P450_monoxygenase"/>
</dbReference>
<dbReference type="InterPro" id="IPR002401">
    <property type="entry name" value="Cyt_P450_E_grp-I"/>
</dbReference>
<dbReference type="PANTHER" id="PTHR24305:SF166">
    <property type="entry name" value="CYTOCHROME P450 12A4, MITOCHONDRIAL-RELATED"/>
    <property type="match status" value="1"/>
</dbReference>
<keyword evidence="16" id="KW-1185">Reference proteome</keyword>
<feature type="binding site" description="axial binding residue" evidence="13">
    <location>
        <position position="535"/>
    </location>
    <ligand>
        <name>heme</name>
        <dbReference type="ChEBI" id="CHEBI:30413"/>
    </ligand>
    <ligandPart>
        <name>Fe</name>
        <dbReference type="ChEBI" id="CHEBI:18248"/>
    </ligandPart>
</feature>
<proteinExistence type="inferred from homology"/>
<dbReference type="GO" id="GO:0004497">
    <property type="term" value="F:monooxygenase activity"/>
    <property type="evidence" value="ECO:0007669"/>
    <property type="project" value="UniProtKB-KW"/>
</dbReference>
<comment type="subcellular location">
    <subcellularLocation>
        <location evidence="2">Membrane</location>
    </subcellularLocation>
</comment>
<dbReference type="Pfam" id="PF00067">
    <property type="entry name" value="p450"/>
    <property type="match status" value="2"/>
</dbReference>
<dbReference type="GO" id="GO:0016020">
    <property type="term" value="C:membrane"/>
    <property type="evidence" value="ECO:0007669"/>
    <property type="project" value="UniProtKB-SubCell"/>
</dbReference>
<dbReference type="Gene3D" id="1.10.630.10">
    <property type="entry name" value="Cytochrome P450"/>
    <property type="match status" value="1"/>
</dbReference>
<dbReference type="Proteomes" id="UP000565441">
    <property type="component" value="Unassembled WGS sequence"/>
</dbReference>
<comment type="pathway">
    <text evidence="3">Secondary metabolite biosynthesis; terpenoid biosynthesis.</text>
</comment>
<dbReference type="PRINTS" id="PR00385">
    <property type="entry name" value="P450"/>
</dbReference>
<dbReference type="AlphaFoldDB" id="A0A8H5HGG3"/>
<comment type="caution">
    <text evidence="15">The sequence shown here is derived from an EMBL/GenBank/DDBJ whole genome shotgun (WGS) entry which is preliminary data.</text>
</comment>
<gene>
    <name evidence="15" type="ORF">D9615_002825</name>
</gene>
<dbReference type="GO" id="GO:0005506">
    <property type="term" value="F:iron ion binding"/>
    <property type="evidence" value="ECO:0007669"/>
    <property type="project" value="InterPro"/>
</dbReference>
<protein>
    <recommendedName>
        <fullName evidence="17">Cytochrome P450</fullName>
    </recommendedName>
</protein>
<dbReference type="SUPFAM" id="SSF48264">
    <property type="entry name" value="Cytochrome P450"/>
    <property type="match status" value="1"/>
</dbReference>
<evidence type="ECO:0000256" key="4">
    <source>
        <dbReference type="ARBA" id="ARBA00010617"/>
    </source>
</evidence>
<comment type="cofactor">
    <cofactor evidence="1 13">
        <name>heme</name>
        <dbReference type="ChEBI" id="CHEBI:30413"/>
    </cofactor>
</comment>
<evidence type="ECO:0000313" key="15">
    <source>
        <dbReference type="EMBL" id="KAF5382545.1"/>
    </source>
</evidence>
<evidence type="ECO:0000256" key="9">
    <source>
        <dbReference type="ARBA" id="ARBA00023002"/>
    </source>
</evidence>
<accession>A0A8H5HGG3</accession>
<organism evidence="15 16">
    <name type="scientific">Tricholomella constricta</name>
    <dbReference type="NCBI Taxonomy" id="117010"/>
    <lineage>
        <taxon>Eukaryota</taxon>
        <taxon>Fungi</taxon>
        <taxon>Dikarya</taxon>
        <taxon>Basidiomycota</taxon>
        <taxon>Agaricomycotina</taxon>
        <taxon>Agaricomycetes</taxon>
        <taxon>Agaricomycetidae</taxon>
        <taxon>Agaricales</taxon>
        <taxon>Tricholomatineae</taxon>
        <taxon>Lyophyllaceae</taxon>
        <taxon>Tricholomella</taxon>
    </lineage>
</organism>
<evidence type="ECO:0000256" key="13">
    <source>
        <dbReference type="PIRSR" id="PIRSR602401-1"/>
    </source>
</evidence>
<evidence type="ECO:0000256" key="6">
    <source>
        <dbReference type="ARBA" id="ARBA00022692"/>
    </source>
</evidence>
<evidence type="ECO:0008006" key="17">
    <source>
        <dbReference type="Google" id="ProtNLM"/>
    </source>
</evidence>
<keyword evidence="5 13" id="KW-0349">Heme</keyword>
<feature type="region of interest" description="Disordered" evidence="14">
    <location>
        <begin position="371"/>
        <end position="394"/>
    </location>
</feature>
<dbReference type="InterPro" id="IPR001128">
    <property type="entry name" value="Cyt_P450"/>
</dbReference>
<evidence type="ECO:0000256" key="5">
    <source>
        <dbReference type="ARBA" id="ARBA00022617"/>
    </source>
</evidence>
<evidence type="ECO:0000256" key="3">
    <source>
        <dbReference type="ARBA" id="ARBA00004721"/>
    </source>
</evidence>
<dbReference type="InterPro" id="IPR036396">
    <property type="entry name" value="Cyt_P450_sf"/>
</dbReference>
<dbReference type="GO" id="GO:0016705">
    <property type="term" value="F:oxidoreductase activity, acting on paired donors, with incorporation or reduction of molecular oxygen"/>
    <property type="evidence" value="ECO:0007669"/>
    <property type="project" value="InterPro"/>
</dbReference>
<keyword evidence="6" id="KW-0812">Transmembrane</keyword>
<keyword evidence="9" id="KW-0560">Oxidoreductase</keyword>
<evidence type="ECO:0000256" key="14">
    <source>
        <dbReference type="SAM" id="MobiDB-lite"/>
    </source>
</evidence>
<sequence length="571" mass="62970">MLLPVLSAAALLLLAVFFIVPLARLLLRQRSSPLRNLPGPPCPSFFIGNLAEMHDQENTNLIATWQDTYGPTFVYRGFIGGPRLMTTDPVALAHVLAHAYQYPKPDFVRDSLASMAAGHDGLLTVEGDQHRRQRRILGPAFSKLHLASLTPLRDIWLKQADGHQHTPPRIDALSWLARATLDVIGEAGFGYHFNSLSSPSTDNELATAFAVIFSTARKFRVITILQVWFPILRRFRRNNAAMIQAHATMDRIGIDLINQKRTEILTESSHKTTSRAGRDLLSLLMRSNLANSAPSSPSSPLSPYTAQTQTSMSTREVLCQISTFIAAGHETTASALTWCLYALARAPHVQTKLRAALRSIALGYGATGDRAHDQEAEMEEEKAGQKSGHQQAQEQDLAARLQGCEYLDWVVREALRLHSPVTSTMRVCMRPGGDDIPLSVPVGPPSTRSEAAEAAREKVGSGERWSVRVAEGDIISIPIQAVNRCRRLWGEDAGEFRPERWAGLPAGARSIPGLLGGTLTFLNGNGSVGAGNRACIGWRFALIEIKIFLYTLVKDMEFWMDEDMVIEKRIK</sequence>
<evidence type="ECO:0000256" key="10">
    <source>
        <dbReference type="ARBA" id="ARBA00023004"/>
    </source>
</evidence>
<keyword evidence="12" id="KW-0472">Membrane</keyword>
<evidence type="ECO:0000313" key="16">
    <source>
        <dbReference type="Proteomes" id="UP000565441"/>
    </source>
</evidence>